<dbReference type="GO" id="GO:0003681">
    <property type="term" value="F:bent DNA binding"/>
    <property type="evidence" value="ECO:0007669"/>
    <property type="project" value="TreeGrafter"/>
</dbReference>
<comment type="similarity">
    <text evidence="2">Belongs to the histone-like protein H-NS family.</text>
</comment>
<dbReference type="GO" id="GO:0003680">
    <property type="term" value="F:minor groove of adenine-thymine-rich DNA binding"/>
    <property type="evidence" value="ECO:0007669"/>
    <property type="project" value="TreeGrafter"/>
</dbReference>
<dbReference type="AlphaFoldDB" id="A0A1N7QJI8"/>
<dbReference type="GO" id="GO:0001217">
    <property type="term" value="F:DNA-binding transcription repressor activity"/>
    <property type="evidence" value="ECO:0007669"/>
    <property type="project" value="TreeGrafter"/>
</dbReference>
<dbReference type="SUPFAM" id="SSF81273">
    <property type="entry name" value="H-NS histone-like proteins"/>
    <property type="match status" value="1"/>
</dbReference>
<dbReference type="OrthoDB" id="5297879at2"/>
<keyword evidence="4 7" id="KW-0238">DNA-binding</keyword>
<evidence type="ECO:0000256" key="4">
    <source>
        <dbReference type="ARBA" id="ARBA00023125"/>
    </source>
</evidence>
<dbReference type="SMART" id="SM00528">
    <property type="entry name" value="HNS"/>
    <property type="match status" value="1"/>
</dbReference>
<comment type="subcellular location">
    <subcellularLocation>
        <location evidence="1">Cytoplasm</location>
        <location evidence="1">Nucleoid</location>
    </subcellularLocation>
</comment>
<dbReference type="EMBL" id="FTOT01000013">
    <property type="protein sequence ID" value="SIT23040.1"/>
    <property type="molecule type" value="Genomic_DNA"/>
</dbReference>
<dbReference type="RefSeq" id="WP_076534138.1">
    <property type="nucleotide sequence ID" value="NZ_BMEH01000013.1"/>
</dbReference>
<accession>A0A1N7QJI8</accession>
<keyword evidence="3" id="KW-0963">Cytoplasm</keyword>
<dbReference type="PANTHER" id="PTHR38097:SF2">
    <property type="entry name" value="DNA-BINDING PROTEIN STPA"/>
    <property type="match status" value="1"/>
</dbReference>
<evidence type="ECO:0000256" key="3">
    <source>
        <dbReference type="ARBA" id="ARBA00022490"/>
    </source>
</evidence>
<dbReference type="Gene3D" id="4.10.430.10">
    <property type="entry name" value="Histone-like protein H-NS, C-terminal domain"/>
    <property type="match status" value="1"/>
</dbReference>
<dbReference type="GO" id="GO:0000976">
    <property type="term" value="F:transcription cis-regulatory region binding"/>
    <property type="evidence" value="ECO:0007669"/>
    <property type="project" value="TreeGrafter"/>
</dbReference>
<proteinExistence type="inferred from homology"/>
<organism evidence="7 8">
    <name type="scientific">Gemmobacter megaterium</name>
    <dbReference type="NCBI Taxonomy" id="1086013"/>
    <lineage>
        <taxon>Bacteria</taxon>
        <taxon>Pseudomonadati</taxon>
        <taxon>Pseudomonadota</taxon>
        <taxon>Alphaproteobacteria</taxon>
        <taxon>Rhodobacterales</taxon>
        <taxon>Paracoccaceae</taxon>
        <taxon>Gemmobacter</taxon>
    </lineage>
</organism>
<feature type="domain" description="DNA-binding protein H-NS-like C-terminal" evidence="6">
    <location>
        <begin position="60"/>
        <end position="105"/>
    </location>
</feature>
<evidence type="ECO:0000313" key="8">
    <source>
        <dbReference type="Proteomes" id="UP000186141"/>
    </source>
</evidence>
<evidence type="ECO:0000256" key="2">
    <source>
        <dbReference type="ARBA" id="ARBA00010610"/>
    </source>
</evidence>
<feature type="region of interest" description="Disordered" evidence="5">
    <location>
        <begin position="62"/>
        <end position="82"/>
    </location>
</feature>
<keyword evidence="8" id="KW-1185">Reference proteome</keyword>
<evidence type="ECO:0000313" key="7">
    <source>
        <dbReference type="EMBL" id="SIT23040.1"/>
    </source>
</evidence>
<dbReference type="PANTHER" id="PTHR38097">
    <property type="match status" value="1"/>
</dbReference>
<sequence>MADYDLEALSLGELKKMQKDVAKAIATYQDRQKAEARAKVEALARDLGFSLAELVGTETKTSRAPAAAKYRHPENPALTWSGRGRKPQWFVEALGAGKTAEELGIT</sequence>
<dbReference type="GO" id="GO:0032993">
    <property type="term" value="C:protein-DNA complex"/>
    <property type="evidence" value="ECO:0007669"/>
    <property type="project" value="TreeGrafter"/>
</dbReference>
<evidence type="ECO:0000256" key="5">
    <source>
        <dbReference type="SAM" id="MobiDB-lite"/>
    </source>
</evidence>
<dbReference type="Proteomes" id="UP000186141">
    <property type="component" value="Unassembled WGS sequence"/>
</dbReference>
<dbReference type="InterPro" id="IPR027444">
    <property type="entry name" value="H-NS_C_dom"/>
</dbReference>
<gene>
    <name evidence="7" type="ORF">SAMN05421774_11327</name>
</gene>
<reference evidence="7 8" key="1">
    <citation type="submission" date="2017-01" db="EMBL/GenBank/DDBJ databases">
        <authorList>
            <person name="Mah S.A."/>
            <person name="Swanson W.J."/>
            <person name="Moy G.W."/>
            <person name="Vacquier V.D."/>
        </authorList>
    </citation>
    <scope>NUCLEOTIDE SEQUENCE [LARGE SCALE GENOMIC DNA]</scope>
    <source>
        <strain evidence="7 8">DSM 26375</strain>
    </source>
</reference>
<evidence type="ECO:0000259" key="6">
    <source>
        <dbReference type="SMART" id="SM00528"/>
    </source>
</evidence>
<dbReference type="InterPro" id="IPR037150">
    <property type="entry name" value="H-NS_C_dom_sf"/>
</dbReference>
<dbReference type="GO" id="GO:0009295">
    <property type="term" value="C:nucleoid"/>
    <property type="evidence" value="ECO:0007669"/>
    <property type="project" value="UniProtKB-SubCell"/>
</dbReference>
<dbReference type="Pfam" id="PF00816">
    <property type="entry name" value="Histone_HNS"/>
    <property type="match status" value="1"/>
</dbReference>
<name>A0A1N7QJI8_9RHOB</name>
<protein>
    <submittedName>
        <fullName evidence="7">DNA-binding protein H-NS</fullName>
    </submittedName>
</protein>
<evidence type="ECO:0000256" key="1">
    <source>
        <dbReference type="ARBA" id="ARBA00004453"/>
    </source>
</evidence>
<dbReference type="GO" id="GO:0005829">
    <property type="term" value="C:cytosol"/>
    <property type="evidence" value="ECO:0007669"/>
    <property type="project" value="TreeGrafter"/>
</dbReference>